<dbReference type="PANTHER" id="PTHR10000">
    <property type="entry name" value="PHOSPHOSERINE PHOSPHATASE"/>
    <property type="match status" value="1"/>
</dbReference>
<comment type="caution">
    <text evidence="1">The sequence shown here is derived from an EMBL/GenBank/DDBJ whole genome shotgun (WGS) entry which is preliminary data.</text>
</comment>
<dbReference type="NCBIfam" id="TIGR01484">
    <property type="entry name" value="HAD-SF-IIB"/>
    <property type="match status" value="1"/>
</dbReference>
<proteinExistence type="predicted"/>
<dbReference type="PANTHER" id="PTHR10000:SF53">
    <property type="entry name" value="5-AMINO-6-(5-PHOSPHO-D-RIBITYLAMINO)URACIL PHOSPHATASE YBJI-RELATED"/>
    <property type="match status" value="1"/>
</dbReference>
<dbReference type="Pfam" id="PF08282">
    <property type="entry name" value="Hydrolase_3"/>
    <property type="match status" value="1"/>
</dbReference>
<dbReference type="Gene3D" id="3.40.50.1000">
    <property type="entry name" value="HAD superfamily/HAD-like"/>
    <property type="match status" value="1"/>
</dbReference>
<dbReference type="Proteomes" id="UP001597041">
    <property type="component" value="Unassembled WGS sequence"/>
</dbReference>
<name>A0ABW3NLJ4_9BACI</name>
<reference evidence="2" key="1">
    <citation type="journal article" date="2019" name="Int. J. Syst. Evol. Microbiol.">
        <title>The Global Catalogue of Microorganisms (GCM) 10K type strain sequencing project: providing services to taxonomists for standard genome sequencing and annotation.</title>
        <authorList>
            <consortium name="The Broad Institute Genomics Platform"/>
            <consortium name="The Broad Institute Genome Sequencing Center for Infectious Disease"/>
            <person name="Wu L."/>
            <person name="Ma J."/>
        </authorList>
    </citation>
    <scope>NUCLEOTIDE SEQUENCE [LARGE SCALE GENOMIC DNA]</scope>
    <source>
        <strain evidence="2">CCUG 56608</strain>
    </source>
</reference>
<dbReference type="EMBL" id="JBHTKK010000023">
    <property type="protein sequence ID" value="MFD1067490.1"/>
    <property type="molecule type" value="Genomic_DNA"/>
</dbReference>
<protein>
    <submittedName>
        <fullName evidence="1">HAD-IIB family hydrolase</fullName>
    </submittedName>
</protein>
<dbReference type="GO" id="GO:0016787">
    <property type="term" value="F:hydrolase activity"/>
    <property type="evidence" value="ECO:0007669"/>
    <property type="project" value="UniProtKB-KW"/>
</dbReference>
<dbReference type="Gene3D" id="3.30.1240.10">
    <property type="match status" value="1"/>
</dbReference>
<dbReference type="InterPro" id="IPR036412">
    <property type="entry name" value="HAD-like_sf"/>
</dbReference>
<evidence type="ECO:0000313" key="2">
    <source>
        <dbReference type="Proteomes" id="UP001597041"/>
    </source>
</evidence>
<organism evidence="1 2">
    <name type="scientific">Oceanobacillus locisalsi</name>
    <dbReference type="NCBI Taxonomy" id="546107"/>
    <lineage>
        <taxon>Bacteria</taxon>
        <taxon>Bacillati</taxon>
        <taxon>Bacillota</taxon>
        <taxon>Bacilli</taxon>
        <taxon>Bacillales</taxon>
        <taxon>Bacillaceae</taxon>
        <taxon>Oceanobacillus</taxon>
    </lineage>
</organism>
<keyword evidence="1" id="KW-0378">Hydrolase</keyword>
<keyword evidence="2" id="KW-1185">Reference proteome</keyword>
<dbReference type="RefSeq" id="WP_379593607.1">
    <property type="nucleotide sequence ID" value="NZ_JBHTKK010000023.1"/>
</dbReference>
<gene>
    <name evidence="1" type="ORF">ACFQ19_15900</name>
</gene>
<sequence>MNFVFDVDGTICFDGKTIDASIVQAFEEIKNAGHEVIFASARPIRDLLPVLPKPLQQEKLVGGNGAYTSKNGKIDVIHFQDSLRTQLITLVEDNQVTYLADSDWDYAFTGEKTHPIYKNINQTSAQNRELRSLHKLCKLVLFQPPQRVTDELSTLPVNITYYKGENAIDISPIGINKVRGLHHLQVQEFIAFGNDSNDQCLFENALHGICVGEHEVEQYASVSVKKENVAAMIGSVLRKYENQEIQGINTMYHVK</sequence>
<dbReference type="SUPFAM" id="SSF56784">
    <property type="entry name" value="HAD-like"/>
    <property type="match status" value="1"/>
</dbReference>
<dbReference type="InterPro" id="IPR023214">
    <property type="entry name" value="HAD_sf"/>
</dbReference>
<evidence type="ECO:0000313" key="1">
    <source>
        <dbReference type="EMBL" id="MFD1067490.1"/>
    </source>
</evidence>
<accession>A0ABW3NLJ4</accession>
<dbReference type="InterPro" id="IPR006379">
    <property type="entry name" value="HAD-SF_hydro_IIB"/>
</dbReference>